<accession>A0A7J0H608</accession>
<comment type="caution">
    <text evidence="2">The sequence shown here is derived from an EMBL/GenBank/DDBJ whole genome shotgun (WGS) entry which is preliminary data.</text>
</comment>
<protein>
    <submittedName>
        <fullName evidence="2">Uncharacterized protein</fullName>
    </submittedName>
</protein>
<keyword evidence="3" id="KW-1185">Reference proteome</keyword>
<organism evidence="2 3">
    <name type="scientific">Actinidia rufa</name>
    <dbReference type="NCBI Taxonomy" id="165716"/>
    <lineage>
        <taxon>Eukaryota</taxon>
        <taxon>Viridiplantae</taxon>
        <taxon>Streptophyta</taxon>
        <taxon>Embryophyta</taxon>
        <taxon>Tracheophyta</taxon>
        <taxon>Spermatophyta</taxon>
        <taxon>Magnoliopsida</taxon>
        <taxon>eudicotyledons</taxon>
        <taxon>Gunneridae</taxon>
        <taxon>Pentapetalae</taxon>
        <taxon>asterids</taxon>
        <taxon>Ericales</taxon>
        <taxon>Actinidiaceae</taxon>
        <taxon>Actinidia</taxon>
    </lineage>
</organism>
<reference evidence="2 3" key="1">
    <citation type="submission" date="2019-07" db="EMBL/GenBank/DDBJ databases">
        <title>De Novo Assembly of kiwifruit Actinidia rufa.</title>
        <authorList>
            <person name="Sugita-Konishi S."/>
            <person name="Sato K."/>
            <person name="Mori E."/>
            <person name="Abe Y."/>
            <person name="Kisaki G."/>
            <person name="Hamano K."/>
            <person name="Suezawa K."/>
            <person name="Otani M."/>
            <person name="Fukuda T."/>
            <person name="Manabe T."/>
            <person name="Gomi K."/>
            <person name="Tabuchi M."/>
            <person name="Akimitsu K."/>
            <person name="Kataoka I."/>
        </authorList>
    </citation>
    <scope>NUCLEOTIDE SEQUENCE [LARGE SCALE GENOMIC DNA]</scope>
    <source>
        <strain evidence="3">cv. Fuchu</strain>
    </source>
</reference>
<feature type="region of interest" description="Disordered" evidence="1">
    <location>
        <begin position="50"/>
        <end position="69"/>
    </location>
</feature>
<evidence type="ECO:0000256" key="1">
    <source>
        <dbReference type="SAM" id="MobiDB-lite"/>
    </source>
</evidence>
<dbReference type="Proteomes" id="UP000585474">
    <property type="component" value="Unassembled WGS sequence"/>
</dbReference>
<dbReference type="EMBL" id="BJWL01000027">
    <property type="protein sequence ID" value="GFZ18489.1"/>
    <property type="molecule type" value="Genomic_DNA"/>
</dbReference>
<sequence length="69" mass="7947">MDVEGNLAIIPIEEVQVNSNAQEQRQDEGYETKQVDVEMEDQTYRAYPTQEGTSFQGRPPAWLQSCKRL</sequence>
<name>A0A7J0H608_9ERIC</name>
<evidence type="ECO:0000313" key="3">
    <source>
        <dbReference type="Proteomes" id="UP000585474"/>
    </source>
</evidence>
<dbReference type="AlphaFoldDB" id="A0A7J0H608"/>
<proteinExistence type="predicted"/>
<evidence type="ECO:0000313" key="2">
    <source>
        <dbReference type="EMBL" id="GFZ18489.1"/>
    </source>
</evidence>
<gene>
    <name evidence="2" type="ORF">Acr_27g0002280</name>
</gene>